<feature type="transmembrane region" description="Helical" evidence="1">
    <location>
        <begin position="281"/>
        <end position="299"/>
    </location>
</feature>
<gene>
    <name evidence="2" type="ORF">GALL_286350</name>
</gene>
<accession>A0A1J5RBQ7</accession>
<feature type="transmembrane region" description="Helical" evidence="1">
    <location>
        <begin position="20"/>
        <end position="38"/>
    </location>
</feature>
<keyword evidence="1" id="KW-1133">Transmembrane helix</keyword>
<dbReference type="AlphaFoldDB" id="A0A1J5RBQ7"/>
<keyword evidence="1" id="KW-0472">Membrane</keyword>
<feature type="transmembrane region" description="Helical" evidence="1">
    <location>
        <begin position="98"/>
        <end position="115"/>
    </location>
</feature>
<organism evidence="2">
    <name type="scientific">mine drainage metagenome</name>
    <dbReference type="NCBI Taxonomy" id="410659"/>
    <lineage>
        <taxon>unclassified sequences</taxon>
        <taxon>metagenomes</taxon>
        <taxon>ecological metagenomes</taxon>
    </lineage>
</organism>
<name>A0A1J5RBQ7_9ZZZZ</name>
<proteinExistence type="predicted"/>
<protein>
    <submittedName>
        <fullName evidence="2">Uncharacterized protein</fullName>
    </submittedName>
</protein>
<evidence type="ECO:0000256" key="1">
    <source>
        <dbReference type="SAM" id="Phobius"/>
    </source>
</evidence>
<feature type="transmembrane region" description="Helical" evidence="1">
    <location>
        <begin position="236"/>
        <end position="260"/>
    </location>
</feature>
<sequence length="359" mass="37862">MLVGAPLLGLDLWNPHAGLALWAVLATAFLLGMVHGITPDEHTWPITFSYAVGGYSSRAGMRNALIFSLAFTAQRALASELAYLALARYLTLGSRGDYIVYVVVGVAMLWAAHYIRGGRLPWHFDLHLHERSKRSQGAETETLASGLTAAAGDTQGPVSTAGGVVHMHAHGGVALAPPPTWSKDPCADCHEPDLVDPRPWMPALHGFIAGWGLGAFAVIVYTVLAPEMPSPALGWVPGALFGLGTTVVQVIVGALVGWLVRRRGAAPEVTRRIGLVVAMRTLGFGGVAFVAGGAFGVAFPHLAALSVSTGLHVHNLDHLGLPLVLVVVSVAGVGVGSLVTELHRVPRSPRTQHRRPQRP</sequence>
<comment type="caution">
    <text evidence="2">The sequence shown here is derived from an EMBL/GenBank/DDBJ whole genome shotgun (WGS) entry which is preliminary data.</text>
</comment>
<feature type="transmembrane region" description="Helical" evidence="1">
    <location>
        <begin position="319"/>
        <end position="340"/>
    </location>
</feature>
<dbReference type="EMBL" id="MLJW01000329">
    <property type="protein sequence ID" value="OIQ89455.1"/>
    <property type="molecule type" value="Genomic_DNA"/>
</dbReference>
<feature type="transmembrane region" description="Helical" evidence="1">
    <location>
        <begin position="64"/>
        <end position="86"/>
    </location>
</feature>
<feature type="transmembrane region" description="Helical" evidence="1">
    <location>
        <begin position="203"/>
        <end position="224"/>
    </location>
</feature>
<evidence type="ECO:0000313" key="2">
    <source>
        <dbReference type="EMBL" id="OIQ89455.1"/>
    </source>
</evidence>
<keyword evidence="1" id="KW-0812">Transmembrane</keyword>
<reference evidence="2" key="1">
    <citation type="submission" date="2016-10" db="EMBL/GenBank/DDBJ databases">
        <title>Sequence of Gallionella enrichment culture.</title>
        <authorList>
            <person name="Poehlein A."/>
            <person name="Muehling M."/>
            <person name="Daniel R."/>
        </authorList>
    </citation>
    <scope>NUCLEOTIDE SEQUENCE</scope>
</reference>